<dbReference type="Gene3D" id="3.30.460.10">
    <property type="entry name" value="Beta Polymerase, domain 2"/>
    <property type="match status" value="1"/>
</dbReference>
<sequence length="218" mass="24987">MYVEYNEVQWKLLGFMRARALRILSKLEEISQTGFVYGSLARGDVNRDSDIDVVVLNPNVIVLDLLEVNHKFIVQATPTSTPKAYLSLDPEEREVISFPLSKLKRHEEDFYRFGGMVSRKDIEDKVRVPGVNKKLELIVPIPEGHVQLPLLGNEDVAVKYLGISIASLTLRERLLNRRREKGRTGVFLRYDLSRDESIEGAVRDLSKNNKFFRRSVGD</sequence>
<keyword evidence="4" id="KW-0548">Nucleotidyltransferase</keyword>
<evidence type="ECO:0000313" key="15">
    <source>
        <dbReference type="Proteomes" id="UP000003980"/>
    </source>
</evidence>
<dbReference type="AlphaFoldDB" id="H2C8R1"/>
<protein>
    <recommendedName>
        <fullName evidence="9">protein adenylyltransferase</fullName>
        <ecNumber evidence="9">2.7.7.108</ecNumber>
    </recommendedName>
</protein>
<evidence type="ECO:0000256" key="2">
    <source>
        <dbReference type="ARBA" id="ARBA00022649"/>
    </source>
</evidence>
<dbReference type="GO" id="GO:0005524">
    <property type="term" value="F:ATP binding"/>
    <property type="evidence" value="ECO:0007669"/>
    <property type="project" value="UniProtKB-KW"/>
</dbReference>
<evidence type="ECO:0000256" key="5">
    <source>
        <dbReference type="ARBA" id="ARBA00022723"/>
    </source>
</evidence>
<comment type="catalytic activity">
    <reaction evidence="12">
        <text>L-tyrosyl-[protein] + ATP = O-(5'-adenylyl)-L-tyrosyl-[protein] + diphosphate</text>
        <dbReference type="Rhea" id="RHEA:54288"/>
        <dbReference type="Rhea" id="RHEA-COMP:10136"/>
        <dbReference type="Rhea" id="RHEA-COMP:13846"/>
        <dbReference type="ChEBI" id="CHEBI:30616"/>
        <dbReference type="ChEBI" id="CHEBI:33019"/>
        <dbReference type="ChEBI" id="CHEBI:46858"/>
        <dbReference type="ChEBI" id="CHEBI:83624"/>
        <dbReference type="EC" id="2.7.7.108"/>
    </reaction>
</comment>
<evidence type="ECO:0000256" key="11">
    <source>
        <dbReference type="ARBA" id="ARBA00047518"/>
    </source>
</evidence>
<dbReference type="Pfam" id="PF01909">
    <property type="entry name" value="NTP_transf_2"/>
    <property type="match status" value="1"/>
</dbReference>
<dbReference type="eggNOG" id="arCOG04066">
    <property type="taxonomic scope" value="Archaea"/>
</dbReference>
<gene>
    <name evidence="14" type="ORF">MetMK1DRAFT_00029780</name>
</gene>
<evidence type="ECO:0000313" key="14">
    <source>
        <dbReference type="EMBL" id="EHP68537.1"/>
    </source>
</evidence>
<keyword evidence="3 14" id="KW-0808">Transferase</keyword>
<evidence type="ECO:0000256" key="8">
    <source>
        <dbReference type="ARBA" id="ARBA00022842"/>
    </source>
</evidence>
<accession>H2C8R1</accession>
<evidence type="ECO:0000256" key="3">
    <source>
        <dbReference type="ARBA" id="ARBA00022679"/>
    </source>
</evidence>
<comment type="cofactor">
    <cofactor evidence="1">
        <name>Mg(2+)</name>
        <dbReference type="ChEBI" id="CHEBI:18420"/>
    </cofactor>
</comment>
<keyword evidence="15" id="KW-1185">Reference proteome</keyword>
<dbReference type="HOGENOM" id="CLU_1217517_0_0_2"/>
<name>H2C8R1_9CREN</name>
<evidence type="ECO:0000256" key="7">
    <source>
        <dbReference type="ARBA" id="ARBA00022840"/>
    </source>
</evidence>
<proteinExistence type="inferred from homology"/>
<evidence type="ECO:0000256" key="12">
    <source>
        <dbReference type="ARBA" id="ARBA00048696"/>
    </source>
</evidence>
<evidence type="ECO:0000259" key="13">
    <source>
        <dbReference type="Pfam" id="PF01909"/>
    </source>
</evidence>
<keyword evidence="5" id="KW-0479">Metal-binding</keyword>
<evidence type="ECO:0000256" key="6">
    <source>
        <dbReference type="ARBA" id="ARBA00022741"/>
    </source>
</evidence>
<dbReference type="InterPro" id="IPR009185">
    <property type="entry name" value="Nucleotidl_trans"/>
</dbReference>
<keyword evidence="2" id="KW-1277">Toxin-antitoxin system</keyword>
<reference evidence="14 15" key="1">
    <citation type="submission" date="2012-01" db="EMBL/GenBank/DDBJ databases">
        <title>Improved High-Quality Draft sequence of Metallosphaera yellowstonensis MK1.</title>
        <authorList>
            <consortium name="US DOE Joint Genome Institute"/>
            <person name="Lucas S."/>
            <person name="Han J."/>
            <person name="Cheng J.-F."/>
            <person name="Goodwin L."/>
            <person name="Pitluck S."/>
            <person name="Peters L."/>
            <person name="Teshima H."/>
            <person name="Detter J.C."/>
            <person name="Han C."/>
            <person name="Tapia R."/>
            <person name="Land M."/>
            <person name="Hauser L."/>
            <person name="Kyrpides N."/>
            <person name="Kozubal M."/>
            <person name="Macur R.E."/>
            <person name="Jay Z."/>
            <person name="Inskeep W."/>
            <person name="Woyke T."/>
        </authorList>
    </citation>
    <scope>NUCLEOTIDE SEQUENCE [LARGE SCALE GENOMIC DNA]</scope>
    <source>
        <strain evidence="14 15">MK1</strain>
    </source>
</reference>
<dbReference type="Proteomes" id="UP000003980">
    <property type="component" value="Unassembled WGS sequence"/>
</dbReference>
<comment type="catalytic activity">
    <reaction evidence="11">
        <text>O-(5'-adenylyl)-L-tyrosyl-[protein] + ATP = O-[5'-(adenylyl-(5'-&gt;3')-adenylyl)]-L-tyrosyl-[protein] + diphosphate</text>
        <dbReference type="Rhea" id="RHEA:66528"/>
        <dbReference type="Rhea" id="RHEA-COMP:13846"/>
        <dbReference type="Rhea" id="RHEA-COMP:17046"/>
        <dbReference type="ChEBI" id="CHEBI:30616"/>
        <dbReference type="ChEBI" id="CHEBI:33019"/>
        <dbReference type="ChEBI" id="CHEBI:83624"/>
        <dbReference type="ChEBI" id="CHEBI:167160"/>
    </reaction>
</comment>
<organism evidence="14 15">
    <name type="scientific">Metallosphaera yellowstonensis MK1</name>
    <dbReference type="NCBI Taxonomy" id="671065"/>
    <lineage>
        <taxon>Archaea</taxon>
        <taxon>Thermoproteota</taxon>
        <taxon>Thermoprotei</taxon>
        <taxon>Sulfolobales</taxon>
        <taxon>Sulfolobaceae</taxon>
        <taxon>Metallosphaera</taxon>
    </lineage>
</organism>
<dbReference type="EC" id="2.7.7.108" evidence="9"/>
<dbReference type="InterPro" id="IPR043519">
    <property type="entry name" value="NT_sf"/>
</dbReference>
<dbReference type="GO" id="GO:0070733">
    <property type="term" value="F:AMPylase activity"/>
    <property type="evidence" value="ECO:0007669"/>
    <property type="project" value="UniProtKB-EC"/>
</dbReference>
<dbReference type="SUPFAM" id="SSF81301">
    <property type="entry name" value="Nucleotidyltransferase"/>
    <property type="match status" value="1"/>
</dbReference>
<evidence type="ECO:0000256" key="1">
    <source>
        <dbReference type="ARBA" id="ARBA00001946"/>
    </source>
</evidence>
<keyword evidence="6" id="KW-0547">Nucleotide-binding</keyword>
<dbReference type="PIRSF" id="PIRSF005928">
    <property type="entry name" value="Nucleotidltrnsf"/>
    <property type="match status" value="1"/>
</dbReference>
<evidence type="ECO:0000256" key="9">
    <source>
        <dbReference type="ARBA" id="ARBA00034531"/>
    </source>
</evidence>
<evidence type="ECO:0000256" key="4">
    <source>
        <dbReference type="ARBA" id="ARBA00022695"/>
    </source>
</evidence>
<feature type="domain" description="Polymerase nucleotidyl transferase" evidence="13">
    <location>
        <begin position="21"/>
        <end position="60"/>
    </location>
</feature>
<keyword evidence="7" id="KW-0067">ATP-binding</keyword>
<dbReference type="OrthoDB" id="9287at2157"/>
<dbReference type="CDD" id="cd05403">
    <property type="entry name" value="NT_KNTase_like"/>
    <property type="match status" value="1"/>
</dbReference>
<dbReference type="EMBL" id="JH597770">
    <property type="protein sequence ID" value="EHP68537.1"/>
    <property type="molecule type" value="Genomic_DNA"/>
</dbReference>
<dbReference type="STRING" id="671065.MetMK1DRAFT_00029780"/>
<evidence type="ECO:0000256" key="10">
    <source>
        <dbReference type="ARBA" id="ARBA00038276"/>
    </source>
</evidence>
<comment type="similarity">
    <text evidence="10">Belongs to the MntA antitoxin family.</text>
</comment>
<dbReference type="GO" id="GO:0046872">
    <property type="term" value="F:metal ion binding"/>
    <property type="evidence" value="ECO:0007669"/>
    <property type="project" value="UniProtKB-KW"/>
</dbReference>
<dbReference type="InterPro" id="IPR002934">
    <property type="entry name" value="Polymerase_NTP_transf_dom"/>
</dbReference>
<dbReference type="InterPro" id="IPR052038">
    <property type="entry name" value="Type-VII_TA_antitoxin"/>
</dbReference>
<dbReference type="PANTHER" id="PTHR33571:SF14">
    <property type="entry name" value="PROTEIN ADENYLYLTRANSFERASE MJ0435-RELATED"/>
    <property type="match status" value="1"/>
</dbReference>
<dbReference type="PANTHER" id="PTHR33571">
    <property type="entry name" value="SSL8005 PROTEIN"/>
    <property type="match status" value="1"/>
</dbReference>
<keyword evidence="8" id="KW-0460">Magnesium</keyword>